<name>A0A8X7RCE3_BRACI</name>
<keyword evidence="2" id="KW-1185">Reference proteome</keyword>
<dbReference type="Proteomes" id="UP000886595">
    <property type="component" value="Unassembled WGS sequence"/>
</dbReference>
<sequence length="128" mass="14171">MLVWAQRKYKSRGPTTNVLLLLGTLPTNGTRALRRQHLLSISYNGRSISRQQHTHLSQSGTHLEASSMAVSPAPSSITRCHDRLIYSQLSLSSNATPIVNLRLRKTSSSSINGSCRLFATWFHLVAAE</sequence>
<organism evidence="1 2">
    <name type="scientific">Brassica carinata</name>
    <name type="common">Ethiopian mustard</name>
    <name type="synonym">Abyssinian cabbage</name>
    <dbReference type="NCBI Taxonomy" id="52824"/>
    <lineage>
        <taxon>Eukaryota</taxon>
        <taxon>Viridiplantae</taxon>
        <taxon>Streptophyta</taxon>
        <taxon>Embryophyta</taxon>
        <taxon>Tracheophyta</taxon>
        <taxon>Spermatophyta</taxon>
        <taxon>Magnoliopsida</taxon>
        <taxon>eudicotyledons</taxon>
        <taxon>Gunneridae</taxon>
        <taxon>Pentapetalae</taxon>
        <taxon>rosids</taxon>
        <taxon>malvids</taxon>
        <taxon>Brassicales</taxon>
        <taxon>Brassicaceae</taxon>
        <taxon>Brassiceae</taxon>
        <taxon>Brassica</taxon>
    </lineage>
</organism>
<evidence type="ECO:0000313" key="1">
    <source>
        <dbReference type="EMBL" id="KAG2285770.1"/>
    </source>
</evidence>
<accession>A0A8X7RCE3</accession>
<evidence type="ECO:0000313" key="2">
    <source>
        <dbReference type="Proteomes" id="UP000886595"/>
    </source>
</evidence>
<proteinExistence type="predicted"/>
<dbReference type="EMBL" id="JAAMPC010000010">
    <property type="protein sequence ID" value="KAG2285770.1"/>
    <property type="molecule type" value="Genomic_DNA"/>
</dbReference>
<gene>
    <name evidence="1" type="ORF">Bca52824_045374</name>
</gene>
<dbReference type="AlphaFoldDB" id="A0A8X7RCE3"/>
<reference evidence="1 2" key="1">
    <citation type="submission" date="2020-02" db="EMBL/GenBank/DDBJ databases">
        <authorList>
            <person name="Ma Q."/>
            <person name="Huang Y."/>
            <person name="Song X."/>
            <person name="Pei D."/>
        </authorList>
    </citation>
    <scope>NUCLEOTIDE SEQUENCE [LARGE SCALE GENOMIC DNA]</scope>
    <source>
        <strain evidence="1">Sxm20200214</strain>
        <tissue evidence="1">Leaf</tissue>
    </source>
</reference>
<protein>
    <submittedName>
        <fullName evidence="1">Uncharacterized protein</fullName>
    </submittedName>
</protein>
<comment type="caution">
    <text evidence="1">The sequence shown here is derived from an EMBL/GenBank/DDBJ whole genome shotgun (WGS) entry which is preliminary data.</text>
</comment>